<organism evidence="1 2">
    <name type="scientific">Halteria grandinella</name>
    <dbReference type="NCBI Taxonomy" id="5974"/>
    <lineage>
        <taxon>Eukaryota</taxon>
        <taxon>Sar</taxon>
        <taxon>Alveolata</taxon>
        <taxon>Ciliophora</taxon>
        <taxon>Intramacronucleata</taxon>
        <taxon>Spirotrichea</taxon>
        <taxon>Stichotrichia</taxon>
        <taxon>Sporadotrichida</taxon>
        <taxon>Halteriidae</taxon>
        <taxon>Halteria</taxon>
    </lineage>
</organism>
<proteinExistence type="predicted"/>
<sequence length="142" mass="16070">MYFNLNGHLKVCAFFSIAQILSSLCEVVWNLYLHVKVVVNPFLVSFTNVQMTPNPLSNAILQTVCFMCKFESQPISLKSSKLGVRNLGLALYLIGQGIIQWLSFSMWLCISSQSVKKYSPVSFSSRYLSLNGQQYLWSKQGL</sequence>
<reference evidence="1" key="1">
    <citation type="submission" date="2019-06" db="EMBL/GenBank/DDBJ databases">
        <authorList>
            <person name="Zheng W."/>
        </authorList>
    </citation>
    <scope>NUCLEOTIDE SEQUENCE</scope>
    <source>
        <strain evidence="1">QDHG01</strain>
    </source>
</reference>
<name>A0A8J8P1F3_HALGN</name>
<evidence type="ECO:0000313" key="1">
    <source>
        <dbReference type="EMBL" id="TNV84130.1"/>
    </source>
</evidence>
<dbReference type="AlphaFoldDB" id="A0A8J8P1F3"/>
<accession>A0A8J8P1F3</accession>
<dbReference type="EMBL" id="RRYP01003112">
    <property type="protein sequence ID" value="TNV84130.1"/>
    <property type="molecule type" value="Genomic_DNA"/>
</dbReference>
<gene>
    <name evidence="1" type="ORF">FGO68_gene4473</name>
</gene>
<evidence type="ECO:0000313" key="2">
    <source>
        <dbReference type="Proteomes" id="UP000785679"/>
    </source>
</evidence>
<dbReference type="Proteomes" id="UP000785679">
    <property type="component" value="Unassembled WGS sequence"/>
</dbReference>
<comment type="caution">
    <text evidence="1">The sequence shown here is derived from an EMBL/GenBank/DDBJ whole genome shotgun (WGS) entry which is preliminary data.</text>
</comment>
<protein>
    <submittedName>
        <fullName evidence="1">Uncharacterized protein</fullName>
    </submittedName>
</protein>
<keyword evidence="2" id="KW-1185">Reference proteome</keyword>